<dbReference type="Proteomes" id="UP000614601">
    <property type="component" value="Unassembled WGS sequence"/>
</dbReference>
<sequence>MSLGVPSTVKSETGRVKVALAPDRSLMAWVRLSESEDLASQKLMSVDDEELKQHNRIEDCWIVLFGMVYDVTRYLEFHPGGVDEIMQVAGGDGTRLFQEEHGWVNYQNMLKSCIVGPYRKSS</sequence>
<dbReference type="AlphaFoldDB" id="A0A811JSY6"/>
<dbReference type="PRINTS" id="PR00363">
    <property type="entry name" value="CYTOCHROMEB5"/>
</dbReference>
<dbReference type="PANTHER" id="PTHR46237:SF1">
    <property type="entry name" value="CYTOCHROME B5 REDUCTASE 4"/>
    <property type="match status" value="1"/>
</dbReference>
<comment type="caution">
    <text evidence="6">The sequence shown here is derived from an EMBL/GenBank/DDBJ whole genome shotgun (WGS) entry which is preliminary data.</text>
</comment>
<dbReference type="Proteomes" id="UP000783686">
    <property type="component" value="Unassembled WGS sequence"/>
</dbReference>
<evidence type="ECO:0000256" key="3">
    <source>
        <dbReference type="ARBA" id="ARBA00023004"/>
    </source>
</evidence>
<dbReference type="GO" id="GO:0046872">
    <property type="term" value="F:metal ion binding"/>
    <property type="evidence" value="ECO:0007669"/>
    <property type="project" value="UniProtKB-UniRule"/>
</dbReference>
<feature type="domain" description="Cytochrome b5 heme-binding" evidence="5">
    <location>
        <begin position="43"/>
        <end position="119"/>
    </location>
</feature>
<dbReference type="InterPro" id="IPR051872">
    <property type="entry name" value="Cytochrome_b5/Flavoprotein_Rdt"/>
</dbReference>
<organism evidence="6 7">
    <name type="scientific">Bursaphelenchus okinawaensis</name>
    <dbReference type="NCBI Taxonomy" id="465554"/>
    <lineage>
        <taxon>Eukaryota</taxon>
        <taxon>Metazoa</taxon>
        <taxon>Ecdysozoa</taxon>
        <taxon>Nematoda</taxon>
        <taxon>Chromadorea</taxon>
        <taxon>Rhabditida</taxon>
        <taxon>Tylenchina</taxon>
        <taxon>Tylenchomorpha</taxon>
        <taxon>Aphelenchoidea</taxon>
        <taxon>Aphelenchoididae</taxon>
        <taxon>Bursaphelenchus</taxon>
    </lineage>
</organism>
<keyword evidence="7" id="KW-1185">Reference proteome</keyword>
<protein>
    <recommendedName>
        <fullName evidence="5">Cytochrome b5 heme-binding domain-containing protein</fullName>
    </recommendedName>
</protein>
<proteinExistence type="inferred from homology"/>
<dbReference type="GO" id="GO:0020037">
    <property type="term" value="F:heme binding"/>
    <property type="evidence" value="ECO:0007669"/>
    <property type="project" value="UniProtKB-UniRule"/>
</dbReference>
<dbReference type="GO" id="GO:0005783">
    <property type="term" value="C:endoplasmic reticulum"/>
    <property type="evidence" value="ECO:0007669"/>
    <property type="project" value="TreeGrafter"/>
</dbReference>
<evidence type="ECO:0000256" key="2">
    <source>
        <dbReference type="ARBA" id="ARBA00022723"/>
    </source>
</evidence>
<dbReference type="InterPro" id="IPR001199">
    <property type="entry name" value="Cyt_B5-like_heme/steroid-bd"/>
</dbReference>
<dbReference type="FunFam" id="3.10.120.10:FF:000001">
    <property type="entry name" value="Cytochrome b5 reductase 4"/>
    <property type="match status" value="1"/>
</dbReference>
<dbReference type="EMBL" id="CAJFCW020000001">
    <property type="protein sequence ID" value="CAG9081102.1"/>
    <property type="molecule type" value="Genomic_DNA"/>
</dbReference>
<dbReference type="PROSITE" id="PS50255">
    <property type="entry name" value="CYTOCHROME_B5_2"/>
    <property type="match status" value="1"/>
</dbReference>
<keyword evidence="1 4" id="KW-0349">Heme</keyword>
<evidence type="ECO:0000313" key="7">
    <source>
        <dbReference type="Proteomes" id="UP000614601"/>
    </source>
</evidence>
<dbReference type="GO" id="GO:0004128">
    <property type="term" value="F:cytochrome-b5 reductase activity, acting on NAD(P)H"/>
    <property type="evidence" value="ECO:0007669"/>
    <property type="project" value="TreeGrafter"/>
</dbReference>
<dbReference type="GO" id="GO:0006801">
    <property type="term" value="P:superoxide metabolic process"/>
    <property type="evidence" value="ECO:0007669"/>
    <property type="project" value="TreeGrafter"/>
</dbReference>
<dbReference type="Pfam" id="PF00173">
    <property type="entry name" value="Cyt-b5"/>
    <property type="match status" value="1"/>
</dbReference>
<accession>A0A811JSY6</accession>
<name>A0A811JSY6_9BILA</name>
<evidence type="ECO:0000313" key="6">
    <source>
        <dbReference type="EMBL" id="CAD5206271.1"/>
    </source>
</evidence>
<dbReference type="PANTHER" id="PTHR46237">
    <property type="entry name" value="CYTOCHROME B5 REDUCTASE 4 FAMILY MEMBER"/>
    <property type="match status" value="1"/>
</dbReference>
<dbReference type="OrthoDB" id="432299at2759"/>
<comment type="similarity">
    <text evidence="4">Belongs to the cytochrome b5 family.</text>
</comment>
<dbReference type="Gene3D" id="3.10.120.10">
    <property type="entry name" value="Cytochrome b5-like heme/steroid binding domain"/>
    <property type="match status" value="1"/>
</dbReference>
<evidence type="ECO:0000256" key="1">
    <source>
        <dbReference type="ARBA" id="ARBA00022617"/>
    </source>
</evidence>
<dbReference type="SMART" id="SM01117">
    <property type="entry name" value="Cyt-b5"/>
    <property type="match status" value="1"/>
</dbReference>
<dbReference type="PROSITE" id="PS00191">
    <property type="entry name" value="CYTOCHROME_B5_1"/>
    <property type="match status" value="1"/>
</dbReference>
<dbReference type="SUPFAM" id="SSF55856">
    <property type="entry name" value="Cytochrome b5-like heme/steroid binding domain"/>
    <property type="match status" value="1"/>
</dbReference>
<evidence type="ECO:0000259" key="5">
    <source>
        <dbReference type="PROSITE" id="PS50255"/>
    </source>
</evidence>
<dbReference type="InterPro" id="IPR036400">
    <property type="entry name" value="Cyt_B5-like_heme/steroid_sf"/>
</dbReference>
<keyword evidence="2 4" id="KW-0479">Metal-binding</keyword>
<dbReference type="EMBL" id="CAJFDH010000001">
    <property type="protein sequence ID" value="CAD5206271.1"/>
    <property type="molecule type" value="Genomic_DNA"/>
</dbReference>
<gene>
    <name evidence="6" type="ORF">BOKJ2_LOCUS955</name>
</gene>
<evidence type="ECO:0000256" key="4">
    <source>
        <dbReference type="RuleBase" id="RU362121"/>
    </source>
</evidence>
<reference evidence="6" key="1">
    <citation type="submission" date="2020-09" db="EMBL/GenBank/DDBJ databases">
        <authorList>
            <person name="Kikuchi T."/>
        </authorList>
    </citation>
    <scope>NUCLEOTIDE SEQUENCE</scope>
    <source>
        <strain evidence="6">SH1</strain>
    </source>
</reference>
<keyword evidence="3 4" id="KW-0408">Iron</keyword>
<dbReference type="InterPro" id="IPR018506">
    <property type="entry name" value="Cyt_B5_heme-BS"/>
</dbReference>